<dbReference type="RefSeq" id="WP_258330134.1">
    <property type="nucleotide sequence ID" value="NZ_JAPTGG010000001.1"/>
</dbReference>
<evidence type="ECO:0000256" key="1">
    <source>
        <dbReference type="ARBA" id="ARBA00005578"/>
    </source>
</evidence>
<dbReference type="PANTHER" id="PTHR46229:SF4">
    <property type="entry name" value="ACID STRESS PROTEIN IBAG"/>
    <property type="match status" value="1"/>
</dbReference>
<accession>A0A9J6RJ41</accession>
<reference evidence="3 4" key="1">
    <citation type="submission" date="2022-12" db="EMBL/GenBank/DDBJ databases">
        <title>Dasania phycosphaerae sp. nov., isolated from particulate material of the south coast of Korea.</title>
        <authorList>
            <person name="Jiang Y."/>
        </authorList>
    </citation>
    <scope>NUCLEOTIDE SEQUENCE [LARGE SCALE GENOMIC DNA]</scope>
    <source>
        <strain evidence="3 4">GY-19</strain>
    </source>
</reference>
<keyword evidence="4" id="KW-1185">Reference proteome</keyword>
<comment type="caution">
    <text evidence="3">The sequence shown here is derived from an EMBL/GenBank/DDBJ whole genome shotgun (WGS) entry which is preliminary data.</text>
</comment>
<dbReference type="InterPro" id="IPR036065">
    <property type="entry name" value="BolA-like_sf"/>
</dbReference>
<organism evidence="3 4">
    <name type="scientific">Dasania phycosphaerae</name>
    <dbReference type="NCBI Taxonomy" id="2950436"/>
    <lineage>
        <taxon>Bacteria</taxon>
        <taxon>Pseudomonadati</taxon>
        <taxon>Pseudomonadota</taxon>
        <taxon>Gammaproteobacteria</taxon>
        <taxon>Cellvibrionales</taxon>
        <taxon>Spongiibacteraceae</taxon>
        <taxon>Dasania</taxon>
    </lineage>
</organism>
<dbReference type="PANTHER" id="PTHR46229">
    <property type="entry name" value="BOLA TRANSCRIPTION REGULATOR"/>
    <property type="match status" value="1"/>
</dbReference>
<dbReference type="SUPFAM" id="SSF82657">
    <property type="entry name" value="BolA-like"/>
    <property type="match status" value="1"/>
</dbReference>
<name>A0A9J6RJ41_9GAMM</name>
<sequence length="76" mass="8166">MNADQIKQLLEAELTGCEVRVEVEGSHCSVTAIGDIFEGVRPVKRQQMVYAGLSQQIADGSIHAVNIKALTPAENS</sequence>
<protein>
    <submittedName>
        <fullName evidence="3">BolA/IbaG family iron-sulfur metabolism protein</fullName>
    </submittedName>
</protein>
<gene>
    <name evidence="3" type="ORF">O0V09_02185</name>
</gene>
<dbReference type="PIRSF" id="PIRSF003113">
    <property type="entry name" value="BolA"/>
    <property type="match status" value="1"/>
</dbReference>
<dbReference type="AlphaFoldDB" id="A0A9J6RJ41"/>
<evidence type="ECO:0000313" key="3">
    <source>
        <dbReference type="EMBL" id="MCZ0863989.1"/>
    </source>
</evidence>
<dbReference type="EMBL" id="JAPTGG010000001">
    <property type="protein sequence ID" value="MCZ0863989.1"/>
    <property type="molecule type" value="Genomic_DNA"/>
</dbReference>
<dbReference type="Proteomes" id="UP001069090">
    <property type="component" value="Unassembled WGS sequence"/>
</dbReference>
<dbReference type="InterPro" id="IPR002634">
    <property type="entry name" value="BolA"/>
</dbReference>
<comment type="similarity">
    <text evidence="1 2">Belongs to the BolA/IbaG family.</text>
</comment>
<evidence type="ECO:0000256" key="2">
    <source>
        <dbReference type="RuleBase" id="RU003860"/>
    </source>
</evidence>
<evidence type="ECO:0000313" key="4">
    <source>
        <dbReference type="Proteomes" id="UP001069090"/>
    </source>
</evidence>
<dbReference type="Pfam" id="PF01722">
    <property type="entry name" value="BolA"/>
    <property type="match status" value="1"/>
</dbReference>
<proteinExistence type="inferred from homology"/>
<dbReference type="InterPro" id="IPR050961">
    <property type="entry name" value="BolA/IbaG_stress_morph_reg"/>
</dbReference>
<dbReference type="Gene3D" id="3.30.300.90">
    <property type="entry name" value="BolA-like"/>
    <property type="match status" value="1"/>
</dbReference>